<protein>
    <recommendedName>
        <fullName evidence="7">Histidine ammonia-lyase</fullName>
    </recommendedName>
</protein>
<accession>A0A813YP33</accession>
<dbReference type="OrthoDB" id="10051290at2759"/>
<dbReference type="PROSITE" id="PS00488">
    <property type="entry name" value="PAL_HISTIDASE"/>
    <property type="match status" value="1"/>
</dbReference>
<dbReference type="InterPro" id="IPR024083">
    <property type="entry name" value="Fumarase/histidase_N"/>
</dbReference>
<dbReference type="InterPro" id="IPR008948">
    <property type="entry name" value="L-Aspartase-like"/>
</dbReference>
<proteinExistence type="inferred from homology"/>
<dbReference type="Proteomes" id="UP000663832">
    <property type="component" value="Unassembled WGS sequence"/>
</dbReference>
<reference evidence="3" key="1">
    <citation type="submission" date="2021-02" db="EMBL/GenBank/DDBJ databases">
        <authorList>
            <person name="Nowell W R."/>
        </authorList>
    </citation>
    <scope>NUCLEOTIDE SEQUENCE</scope>
</reference>
<gene>
    <name evidence="3" type="ORF">BJG266_LOCUS9727</name>
    <name evidence="4" type="ORF">QVE165_LOCUS35239</name>
</gene>
<keyword evidence="5" id="KW-1185">Reference proteome</keyword>
<name>A0A813YP33_9BILA</name>
<evidence type="ECO:0008006" key="7">
    <source>
        <dbReference type="Google" id="ProtNLM"/>
    </source>
</evidence>
<evidence type="ECO:0000256" key="2">
    <source>
        <dbReference type="SAM" id="MobiDB-lite"/>
    </source>
</evidence>
<dbReference type="EMBL" id="CAJNOI010000032">
    <property type="protein sequence ID" value="CAF0886750.1"/>
    <property type="molecule type" value="Genomic_DNA"/>
</dbReference>
<evidence type="ECO:0000313" key="5">
    <source>
        <dbReference type="Proteomes" id="UP000663832"/>
    </source>
</evidence>
<dbReference type="SUPFAM" id="SSF48557">
    <property type="entry name" value="L-aspartase-like"/>
    <property type="match status" value="1"/>
</dbReference>
<dbReference type="CDD" id="cd00332">
    <property type="entry name" value="PAL-HAL"/>
    <property type="match status" value="1"/>
</dbReference>
<dbReference type="Gene3D" id="1.10.275.10">
    <property type="entry name" value="Fumarase/aspartase (N-terminal domain)"/>
    <property type="match status" value="1"/>
</dbReference>
<dbReference type="GO" id="GO:0016841">
    <property type="term" value="F:ammonia-lyase activity"/>
    <property type="evidence" value="ECO:0007669"/>
    <property type="project" value="InterPro"/>
</dbReference>
<feature type="compositionally biased region" description="Polar residues" evidence="2">
    <location>
        <begin position="1"/>
        <end position="18"/>
    </location>
</feature>
<dbReference type="PANTHER" id="PTHR10362">
    <property type="entry name" value="HISTIDINE AMMONIA-LYASE"/>
    <property type="match status" value="1"/>
</dbReference>
<dbReference type="InterPro" id="IPR022313">
    <property type="entry name" value="Phe/His_NH3-lyase_AS"/>
</dbReference>
<dbReference type="InterPro" id="IPR001106">
    <property type="entry name" value="Aromatic_Lyase"/>
</dbReference>
<evidence type="ECO:0000313" key="6">
    <source>
        <dbReference type="Proteomes" id="UP000663877"/>
    </source>
</evidence>
<comment type="caution">
    <text evidence="3">The sequence shown here is derived from an EMBL/GenBank/DDBJ whole genome shotgun (WGS) entry which is preliminary data.</text>
</comment>
<comment type="similarity">
    <text evidence="1">Belongs to the PAL/histidase family.</text>
</comment>
<feature type="region of interest" description="Disordered" evidence="2">
    <location>
        <begin position="1"/>
        <end position="20"/>
    </location>
</feature>
<dbReference type="Proteomes" id="UP000663877">
    <property type="component" value="Unassembled WGS sequence"/>
</dbReference>
<evidence type="ECO:0000313" key="4">
    <source>
        <dbReference type="EMBL" id="CAF1373389.1"/>
    </source>
</evidence>
<dbReference type="Pfam" id="PF00221">
    <property type="entry name" value="Lyase_aromatic"/>
    <property type="match status" value="1"/>
</dbReference>
<evidence type="ECO:0000313" key="3">
    <source>
        <dbReference type="EMBL" id="CAF0886750.1"/>
    </source>
</evidence>
<dbReference type="EMBL" id="CAJNOM010000340">
    <property type="protein sequence ID" value="CAF1373389.1"/>
    <property type="molecule type" value="Genomic_DNA"/>
</dbReference>
<dbReference type="Gene3D" id="1.20.200.10">
    <property type="entry name" value="Fumarase/aspartase (Central domain)"/>
    <property type="match status" value="1"/>
</dbReference>
<organism evidence="3 6">
    <name type="scientific">Adineta steineri</name>
    <dbReference type="NCBI Taxonomy" id="433720"/>
    <lineage>
        <taxon>Eukaryota</taxon>
        <taxon>Metazoa</taxon>
        <taxon>Spiralia</taxon>
        <taxon>Gnathifera</taxon>
        <taxon>Rotifera</taxon>
        <taxon>Eurotatoria</taxon>
        <taxon>Bdelloidea</taxon>
        <taxon>Adinetida</taxon>
        <taxon>Adinetidae</taxon>
        <taxon>Adineta</taxon>
    </lineage>
</organism>
<dbReference type="AlphaFoldDB" id="A0A813YP33"/>
<evidence type="ECO:0000256" key="1">
    <source>
        <dbReference type="ARBA" id="ARBA00007238"/>
    </source>
</evidence>
<sequence>MSDTQSSHQKAYTKGTMSSKHDQEATLKSIVIQGKDLTLEQLVQIARHYCNAELSSDVNICSRMEESVAIIDEIVNGSQPLYGVTSLFGGLANRVICREFAEELQNNLVRALKAGVGSIMPLESIRAAMILRTNAHLIGASGIRQLWDERLVRFVSEGVTPLVPEFGSIGASGDLVPLSYIASAISGQDETLRVDFRGETISAPEALLRLGYEPKRFHPKEGLAMLNGTSVMTASASLACYDLYTLMAATLHVHAMVLQALTGSNQPFHPFLQKVKGHQGQIDVAAIILDLSNGSKMIYDALDGKLTKRSIEALIQDRYSLRCCPQFLGPMLETLHDIARILEIEMNSANDNPLIDVDTRKVYCGGNFLGEHVAIAMDRLRQTVGLMAKHLDVQIAQMVTPEFNNGLPSCLIGNRAREVNIGVKALQITGNSIMPYLLFLGTPMADKFPTHAEQYNQNINSMGHMSACLARKSISGLSQHLSICLLICVQALDLRANLIDEEGGYDARPLVSSKTRPVYEAIRSIINVPISKERPYIWDDGEHALDEQIACVNAALTADENGLLFKALKPTIDWLRSKRYTH</sequence>